<proteinExistence type="inferred from homology"/>
<dbReference type="SUPFAM" id="SSF51569">
    <property type="entry name" value="Aldolase"/>
    <property type="match status" value="1"/>
</dbReference>
<feature type="binding site" evidence="5">
    <location>
        <position position="222"/>
    </location>
    <ligand>
        <name>pyruvate</name>
        <dbReference type="ChEBI" id="CHEBI:15361"/>
    </ligand>
</feature>
<gene>
    <name evidence="6" type="ORF">ABLG96_20680</name>
</gene>
<dbReference type="PANTHER" id="PTHR42849">
    <property type="entry name" value="N-ACETYLNEURAMINATE LYASE"/>
    <property type="match status" value="1"/>
</dbReference>
<dbReference type="InterPro" id="IPR013785">
    <property type="entry name" value="Aldolase_TIM"/>
</dbReference>
<keyword evidence="2" id="KW-0704">Schiff base</keyword>
<feature type="active site" description="Schiff-base intermediate with substrate" evidence="4">
    <location>
        <position position="176"/>
    </location>
</feature>
<dbReference type="RefSeq" id="WP_353649188.1">
    <property type="nucleotide sequence ID" value="NZ_CP159218.1"/>
</dbReference>
<dbReference type="InterPro" id="IPR020625">
    <property type="entry name" value="Schiff_base-form_aldolases_AS"/>
</dbReference>
<evidence type="ECO:0000256" key="1">
    <source>
        <dbReference type="ARBA" id="ARBA00023239"/>
    </source>
</evidence>
<dbReference type="SMART" id="SM01130">
    <property type="entry name" value="DHDPS"/>
    <property type="match status" value="1"/>
</dbReference>
<reference evidence="6" key="1">
    <citation type="submission" date="2024-05" db="EMBL/GenBank/DDBJ databases">
        <authorList>
            <person name="Cai S.Y."/>
            <person name="Jin L.M."/>
            <person name="Li H.R."/>
        </authorList>
    </citation>
    <scope>NUCLEOTIDE SEQUENCE</scope>
    <source>
        <strain evidence="6">A5-74</strain>
    </source>
</reference>
<dbReference type="Gene3D" id="3.20.20.70">
    <property type="entry name" value="Aldolase class I"/>
    <property type="match status" value="1"/>
</dbReference>
<name>A0AAU8DMS2_9ACTN</name>
<dbReference type="PRINTS" id="PR00146">
    <property type="entry name" value="DHPICSNTHASE"/>
</dbReference>
<dbReference type="Pfam" id="PF00701">
    <property type="entry name" value="DHDPS"/>
    <property type="match status" value="1"/>
</dbReference>
<feature type="active site" description="Proton donor/acceptor" evidence="4">
    <location>
        <position position="148"/>
    </location>
</feature>
<evidence type="ECO:0000256" key="5">
    <source>
        <dbReference type="PIRSR" id="PIRSR001365-2"/>
    </source>
</evidence>
<sequence length="320" mass="33605">MTITAQPLNAHPIAPRYTGVIPPVVTPLTADREVDVRSLERLVAHLLTAGCSGLFPLGSSGETVFLTDRQRDQVLDVVVRTAAGQVPVLAGSIETTTPRVIDRVRAAEKLSADAVVITAPFYALVGAHEIDRHFRAVRAATGLPVLAYDIPVCVHTKLTNDLLVELARDGVIDGVKDSSGDDVAFRKLVLTLTDLGLTGFSALTGHEVVVDGMLLGGADGSVPGLANVDPAGYVRLHAMAAAGDWTGAAAQQNRLTQLFKIVDAADPATTFGATRGVGAFKTALMLLGIIDSNQVSLPMRALDDSESKKVRVHLEAVGLL</sequence>
<evidence type="ECO:0000313" key="6">
    <source>
        <dbReference type="EMBL" id="XCG63573.1"/>
    </source>
</evidence>
<accession>A0AAU8DMS2</accession>
<comment type="similarity">
    <text evidence="3">Belongs to the DapA family.</text>
</comment>
<dbReference type="PIRSF" id="PIRSF001365">
    <property type="entry name" value="DHDPS"/>
    <property type="match status" value="1"/>
</dbReference>
<evidence type="ECO:0000256" key="2">
    <source>
        <dbReference type="ARBA" id="ARBA00023270"/>
    </source>
</evidence>
<dbReference type="InterPro" id="IPR002220">
    <property type="entry name" value="DapA-like"/>
</dbReference>
<evidence type="ECO:0000256" key="4">
    <source>
        <dbReference type="PIRSR" id="PIRSR001365-1"/>
    </source>
</evidence>
<dbReference type="PANTHER" id="PTHR42849:SF1">
    <property type="entry name" value="N-ACETYLNEURAMINATE LYASE"/>
    <property type="match status" value="1"/>
</dbReference>
<dbReference type="GO" id="GO:0019262">
    <property type="term" value="P:N-acetylneuraminate catabolic process"/>
    <property type="evidence" value="ECO:0007669"/>
    <property type="project" value="TreeGrafter"/>
</dbReference>
<keyword evidence="1 3" id="KW-0456">Lyase</keyword>
<dbReference type="PROSITE" id="PS00666">
    <property type="entry name" value="DHDPS_2"/>
    <property type="match status" value="1"/>
</dbReference>
<dbReference type="GO" id="GO:0005829">
    <property type="term" value="C:cytosol"/>
    <property type="evidence" value="ECO:0007669"/>
    <property type="project" value="TreeGrafter"/>
</dbReference>
<dbReference type="CDD" id="cd00408">
    <property type="entry name" value="DHDPS-like"/>
    <property type="match status" value="1"/>
</dbReference>
<dbReference type="EMBL" id="CP159218">
    <property type="protein sequence ID" value="XCG63573.1"/>
    <property type="molecule type" value="Genomic_DNA"/>
</dbReference>
<dbReference type="AlphaFoldDB" id="A0AAU8DMS2"/>
<protein>
    <submittedName>
        <fullName evidence="6">Dihydrodipicolinate synthase family protein</fullName>
    </submittedName>
</protein>
<evidence type="ECO:0000256" key="3">
    <source>
        <dbReference type="PIRNR" id="PIRNR001365"/>
    </source>
</evidence>
<dbReference type="GO" id="GO:0008747">
    <property type="term" value="F:N-acetylneuraminate lyase activity"/>
    <property type="evidence" value="ECO:0007669"/>
    <property type="project" value="TreeGrafter"/>
</dbReference>
<organism evidence="6">
    <name type="scientific">Nakamurella sp. A5-74</name>
    <dbReference type="NCBI Taxonomy" id="3158264"/>
    <lineage>
        <taxon>Bacteria</taxon>
        <taxon>Bacillati</taxon>
        <taxon>Actinomycetota</taxon>
        <taxon>Actinomycetes</taxon>
        <taxon>Nakamurellales</taxon>
        <taxon>Nakamurellaceae</taxon>
        <taxon>Nakamurella</taxon>
    </lineage>
</organism>